<gene>
    <name evidence="1" type="ORF">LDC_1936</name>
</gene>
<dbReference type="PANTHER" id="PTHR21075:SF0">
    <property type="entry name" value="ANAEROBIC RIBONUCLEOSIDE-TRIPHOSPHATE REDUCTASE"/>
    <property type="match status" value="1"/>
</dbReference>
<dbReference type="EC" id="1.17.4.2" evidence="1"/>
<sequence>SKDKDEFFEKIKHYMTLAKTSLETKRRVVENNLKNGLMPYTKRYLGTFKNHFSTIGLCGMNEACMNLLKKDITSPEGKQLTIDTLKFMREKVREFQQETGSLYNLEATPAESTAYRFAKLDKKMYPDIYTSGTPEMPYLTNSTQLPVGYTDDVVLALEHPERCPAAVHWRDHNSTRSWGRG</sequence>
<dbReference type="EMBL" id="ADZX01000585">
    <property type="protein sequence ID" value="EFK96032.1"/>
    <property type="molecule type" value="Genomic_DNA"/>
</dbReference>
<dbReference type="Pfam" id="PF13597">
    <property type="entry name" value="NRDD"/>
    <property type="match status" value="1"/>
</dbReference>
<dbReference type="AlphaFoldDB" id="D9PK71"/>
<keyword evidence="1" id="KW-0560">Oxidoreductase</keyword>
<name>D9PK71_9ZZZZ</name>
<dbReference type="GO" id="GO:0006260">
    <property type="term" value="P:DNA replication"/>
    <property type="evidence" value="ECO:0007669"/>
    <property type="project" value="InterPro"/>
</dbReference>
<reference evidence="1" key="2">
    <citation type="journal article" date="2011" name="Microb. Ecol.">
        <title>Taxonomic and Functional Metagenomic Profiling of the Microbial Community in the Anoxic Sediment of a Sub-saline Shallow Lake (Laguna de Carrizo, Central Spain).</title>
        <authorList>
            <person name="Ferrer M."/>
            <person name="Guazzaroni M.E."/>
            <person name="Richter M."/>
            <person name="Garcia-Salamanca A."/>
            <person name="Yarza P."/>
            <person name="Suarez-Suarez A."/>
            <person name="Solano J."/>
            <person name="Alcaide M."/>
            <person name="van Dillewijn P."/>
            <person name="Molina-Henares M.A."/>
            <person name="Lopez-Cortes N."/>
            <person name="Al-Ramahi Y."/>
            <person name="Guerrero C."/>
            <person name="Acosta A."/>
            <person name="de Eugenio L.I."/>
            <person name="Martinez V."/>
            <person name="Marques S."/>
            <person name="Rojo F."/>
            <person name="Santero E."/>
            <person name="Genilloud O."/>
            <person name="Perez-Perez J."/>
            <person name="Rossello-Mora R."/>
            <person name="Ramos J.L."/>
        </authorList>
    </citation>
    <scope>NUCLEOTIDE SEQUENCE</scope>
</reference>
<organism evidence="1">
    <name type="scientific">sediment metagenome</name>
    <dbReference type="NCBI Taxonomy" id="749907"/>
    <lineage>
        <taxon>unclassified sequences</taxon>
        <taxon>metagenomes</taxon>
        <taxon>ecological metagenomes</taxon>
    </lineage>
</organism>
<reference evidence="1" key="1">
    <citation type="submission" date="2010-07" db="EMBL/GenBank/DDBJ databases">
        <authorList>
            <consortium name="CONSOLIDER consortium CSD2007-00005"/>
            <person name="Guazzaroni M.-E."/>
            <person name="Richter M."/>
            <person name="Garcia-Salamanca A."/>
            <person name="Yarza P."/>
            <person name="Ferrer M."/>
        </authorList>
    </citation>
    <scope>NUCLEOTIDE SEQUENCE</scope>
</reference>
<dbReference type="Gene3D" id="3.20.70.20">
    <property type="match status" value="1"/>
</dbReference>
<feature type="non-terminal residue" evidence="1">
    <location>
        <position position="1"/>
    </location>
</feature>
<dbReference type="SUPFAM" id="SSF51998">
    <property type="entry name" value="PFL-like glycyl radical enzymes"/>
    <property type="match status" value="1"/>
</dbReference>
<dbReference type="GO" id="GO:0008998">
    <property type="term" value="F:ribonucleoside-triphosphate reductase (thioredoxin) activity"/>
    <property type="evidence" value="ECO:0007669"/>
    <property type="project" value="UniProtKB-EC"/>
</dbReference>
<dbReference type="GO" id="GO:0031250">
    <property type="term" value="C:anaerobic ribonucleoside-triphosphate reductase complex"/>
    <property type="evidence" value="ECO:0007669"/>
    <property type="project" value="TreeGrafter"/>
</dbReference>
<comment type="caution">
    <text evidence="1">The sequence shown here is derived from an EMBL/GenBank/DDBJ whole genome shotgun (WGS) entry which is preliminary data.</text>
</comment>
<dbReference type="InterPro" id="IPR012833">
    <property type="entry name" value="NrdD"/>
</dbReference>
<proteinExistence type="predicted"/>
<dbReference type="GO" id="GO:0009265">
    <property type="term" value="P:2'-deoxyribonucleotide biosynthetic process"/>
    <property type="evidence" value="ECO:0007669"/>
    <property type="project" value="TreeGrafter"/>
</dbReference>
<protein>
    <submittedName>
        <fullName evidence="1">Anaerobic ribonucleoside-triphosphate reductase</fullName>
        <ecNumber evidence="1">1.17.4.2</ecNumber>
    </submittedName>
</protein>
<accession>D9PK71</accession>
<evidence type="ECO:0000313" key="1">
    <source>
        <dbReference type="EMBL" id="EFK96032.1"/>
    </source>
</evidence>
<dbReference type="GO" id="GO:0004748">
    <property type="term" value="F:ribonucleoside-diphosphate reductase activity, thioredoxin disulfide as acceptor"/>
    <property type="evidence" value="ECO:0007669"/>
    <property type="project" value="TreeGrafter"/>
</dbReference>
<dbReference type="PANTHER" id="PTHR21075">
    <property type="entry name" value="ANAEROBIC RIBONUCLEOSIDE-TRIPHOSPHATE REDUCTASE"/>
    <property type="match status" value="1"/>
</dbReference>